<sequence length="118" mass="12855">MGVAPLALPAFLQNENTARLILKATKQMNIDDPAIFIQWDNNGFNDTPIADCCNGVPGQTQATLIAHIVGSGGVDFNGLHTFFLFRNTLAITQCHFPFFAKGPTIKQASQTVVFLFVE</sequence>
<protein>
    <submittedName>
        <fullName evidence="1">Uncharacterized protein</fullName>
    </submittedName>
</protein>
<dbReference type="EMBL" id="BEXD01001515">
    <property type="protein sequence ID" value="GBB94478.1"/>
    <property type="molecule type" value="Genomic_DNA"/>
</dbReference>
<accession>A0A2Z6RR00</accession>
<proteinExistence type="predicted"/>
<evidence type="ECO:0000313" key="2">
    <source>
        <dbReference type="Proteomes" id="UP000247702"/>
    </source>
</evidence>
<keyword evidence="2" id="KW-1185">Reference proteome</keyword>
<reference evidence="1 2" key="1">
    <citation type="submission" date="2017-11" db="EMBL/GenBank/DDBJ databases">
        <title>The genome of Rhizophagus clarus HR1 reveals common genetic basis of auxotrophy among arbuscular mycorrhizal fungi.</title>
        <authorList>
            <person name="Kobayashi Y."/>
        </authorList>
    </citation>
    <scope>NUCLEOTIDE SEQUENCE [LARGE SCALE GENOMIC DNA]</scope>
    <source>
        <strain evidence="1 2">HR1</strain>
    </source>
</reference>
<gene>
    <name evidence="1" type="ORF">RclHR1_23610002</name>
</gene>
<name>A0A2Z6RR00_9GLOM</name>
<dbReference type="Proteomes" id="UP000247702">
    <property type="component" value="Unassembled WGS sequence"/>
</dbReference>
<comment type="caution">
    <text evidence="1">The sequence shown here is derived from an EMBL/GenBank/DDBJ whole genome shotgun (WGS) entry which is preliminary data.</text>
</comment>
<organism evidence="1 2">
    <name type="scientific">Rhizophagus clarus</name>
    <dbReference type="NCBI Taxonomy" id="94130"/>
    <lineage>
        <taxon>Eukaryota</taxon>
        <taxon>Fungi</taxon>
        <taxon>Fungi incertae sedis</taxon>
        <taxon>Mucoromycota</taxon>
        <taxon>Glomeromycotina</taxon>
        <taxon>Glomeromycetes</taxon>
        <taxon>Glomerales</taxon>
        <taxon>Glomeraceae</taxon>
        <taxon>Rhizophagus</taxon>
    </lineage>
</organism>
<evidence type="ECO:0000313" key="1">
    <source>
        <dbReference type="EMBL" id="GBB94478.1"/>
    </source>
</evidence>
<dbReference type="AlphaFoldDB" id="A0A2Z6RR00"/>